<sequence length="284" mass="30654">DHRSGRAAAARPGGVRAASRPGHRPGLHPLRAAVLPGVPARGGRGLPVRRLRPRGRPGRPPRGDARRGAHGDAPARRARAHRRQPAGVRRHRGAGREHRRQLPFRAVPDLRADPRRGDRRRVVAAGHLGVPALRAAAHRVQHARPVDARAGRGGAARPHAVPRRLLPRHARRSRRGAAAAARTEPGGRRVGRRVRDHGRPARRPAAPAPTGQPGRRADRGEPGARLRRPRYLVGGPRRRARGRRGRHGGAAVGARPQPRARAGGRPGRPGRAGPGHDRRRRGAL</sequence>
<feature type="compositionally biased region" description="Basic residues" evidence="1">
    <location>
        <begin position="189"/>
        <end position="202"/>
    </location>
</feature>
<proteinExistence type="predicted"/>
<keyword evidence="2" id="KW-0378">Hydrolase</keyword>
<feature type="compositionally biased region" description="Basic and acidic residues" evidence="1">
    <location>
        <begin position="61"/>
        <end position="75"/>
    </location>
</feature>
<feature type="non-terminal residue" evidence="2">
    <location>
        <position position="284"/>
    </location>
</feature>
<feature type="compositionally biased region" description="Low complexity" evidence="1">
    <location>
        <begin position="203"/>
        <end position="214"/>
    </location>
</feature>
<feature type="compositionally biased region" description="Basic residues" evidence="1">
    <location>
        <begin position="225"/>
        <end position="247"/>
    </location>
</feature>
<feature type="non-terminal residue" evidence="2">
    <location>
        <position position="1"/>
    </location>
</feature>
<feature type="compositionally biased region" description="Basic residues" evidence="1">
    <location>
        <begin position="76"/>
        <end position="102"/>
    </location>
</feature>
<accession>A0A6J4PS56</accession>
<feature type="compositionally biased region" description="Low complexity" evidence="1">
    <location>
        <begin position="252"/>
        <end position="263"/>
    </location>
</feature>
<feature type="compositionally biased region" description="Low complexity" evidence="1">
    <location>
        <begin position="1"/>
        <end position="20"/>
    </location>
</feature>
<feature type="compositionally biased region" description="Basic residues" evidence="1">
    <location>
        <begin position="160"/>
        <end position="175"/>
    </location>
</feature>
<organism evidence="2">
    <name type="scientific">uncultured Pseudonocardia sp</name>
    <dbReference type="NCBI Taxonomy" id="211455"/>
    <lineage>
        <taxon>Bacteria</taxon>
        <taxon>Bacillati</taxon>
        <taxon>Actinomycetota</taxon>
        <taxon>Actinomycetes</taxon>
        <taxon>Pseudonocardiales</taxon>
        <taxon>Pseudonocardiaceae</taxon>
        <taxon>Pseudonocardia</taxon>
        <taxon>environmental samples</taxon>
    </lineage>
</organism>
<reference evidence="2" key="1">
    <citation type="submission" date="2020-02" db="EMBL/GenBank/DDBJ databases">
        <authorList>
            <person name="Meier V. D."/>
        </authorList>
    </citation>
    <scope>NUCLEOTIDE SEQUENCE</scope>
    <source>
        <strain evidence="2">AVDCRST_MAG66</strain>
    </source>
</reference>
<feature type="compositionally biased region" description="Basic and acidic residues" evidence="1">
    <location>
        <begin position="215"/>
        <end position="224"/>
    </location>
</feature>
<dbReference type="EMBL" id="CADCUS010000407">
    <property type="protein sequence ID" value="CAA9422864.1"/>
    <property type="molecule type" value="Genomic_DNA"/>
</dbReference>
<dbReference type="AlphaFoldDB" id="A0A6J4PS56"/>
<protein>
    <submittedName>
        <fullName evidence="2">FIG056164: rhomboid family serine protease</fullName>
    </submittedName>
</protein>
<feature type="compositionally biased region" description="Basic residues" evidence="1">
    <location>
        <begin position="47"/>
        <end position="59"/>
    </location>
</feature>
<feature type="region of interest" description="Disordered" evidence="1">
    <location>
        <begin position="139"/>
        <end position="284"/>
    </location>
</feature>
<evidence type="ECO:0000256" key="1">
    <source>
        <dbReference type="SAM" id="MobiDB-lite"/>
    </source>
</evidence>
<keyword evidence="2" id="KW-0645">Protease</keyword>
<name>A0A6J4PS56_9PSEU</name>
<gene>
    <name evidence="2" type="ORF">AVDCRST_MAG66-2755</name>
</gene>
<feature type="compositionally biased region" description="Gly residues" evidence="1">
    <location>
        <begin position="264"/>
        <end position="273"/>
    </location>
</feature>
<dbReference type="GO" id="GO:0008233">
    <property type="term" value="F:peptidase activity"/>
    <property type="evidence" value="ECO:0007669"/>
    <property type="project" value="UniProtKB-KW"/>
</dbReference>
<evidence type="ECO:0000313" key="2">
    <source>
        <dbReference type="EMBL" id="CAA9422864.1"/>
    </source>
</evidence>
<feature type="region of interest" description="Disordered" evidence="1">
    <location>
        <begin position="1"/>
        <end position="118"/>
    </location>
</feature>
<dbReference type="GO" id="GO:0006508">
    <property type="term" value="P:proteolysis"/>
    <property type="evidence" value="ECO:0007669"/>
    <property type="project" value="UniProtKB-KW"/>
</dbReference>